<evidence type="ECO:0000313" key="3">
    <source>
        <dbReference type="Proteomes" id="UP000320042"/>
    </source>
</evidence>
<reference evidence="2 3" key="1">
    <citation type="submission" date="2019-07" db="EMBL/GenBank/DDBJ databases">
        <authorList>
            <person name="Kim J."/>
        </authorList>
    </citation>
    <scope>NUCLEOTIDE SEQUENCE [LARGE SCALE GENOMIC DNA]</scope>
    <source>
        <strain evidence="3">dk17</strain>
    </source>
</reference>
<dbReference type="AlphaFoldDB" id="A0A563U548"/>
<gene>
    <name evidence="2" type="ORF">FPZ43_14965</name>
</gene>
<dbReference type="OrthoDB" id="886674at2"/>
<keyword evidence="1" id="KW-0732">Signal</keyword>
<feature type="signal peptide" evidence="1">
    <location>
        <begin position="1"/>
        <end position="19"/>
    </location>
</feature>
<dbReference type="EMBL" id="VOEJ01000007">
    <property type="protein sequence ID" value="TWR26459.1"/>
    <property type="molecule type" value="Genomic_DNA"/>
</dbReference>
<dbReference type="PROSITE" id="PS51257">
    <property type="entry name" value="PROKAR_LIPOPROTEIN"/>
    <property type="match status" value="1"/>
</dbReference>
<dbReference type="Proteomes" id="UP000320042">
    <property type="component" value="Unassembled WGS sequence"/>
</dbReference>
<proteinExistence type="predicted"/>
<dbReference type="RefSeq" id="WP_146382739.1">
    <property type="nucleotide sequence ID" value="NZ_VOEJ01000007.1"/>
</dbReference>
<evidence type="ECO:0000256" key="1">
    <source>
        <dbReference type="SAM" id="SignalP"/>
    </source>
</evidence>
<keyword evidence="3" id="KW-1185">Reference proteome</keyword>
<protein>
    <recommendedName>
        <fullName evidence="4">DUF4292 domain-containing protein</fullName>
    </recommendedName>
</protein>
<accession>A0A563U548</accession>
<evidence type="ECO:0000313" key="2">
    <source>
        <dbReference type="EMBL" id="TWR26459.1"/>
    </source>
</evidence>
<comment type="caution">
    <text evidence="2">The sequence shown here is derived from an EMBL/GenBank/DDBJ whole genome shotgun (WGS) entry which is preliminary data.</text>
</comment>
<feature type="chain" id="PRO_5021820677" description="DUF4292 domain-containing protein" evidence="1">
    <location>
        <begin position="20"/>
        <end position="272"/>
    </location>
</feature>
<sequence length="272" mass="30713">MKKIIVCAALLLFFASCNNDDQKSSDKPLDQSQDMIQQFKPVINGVWVKKNYIKKLIKEKSAVEVADRAEGIMVFAIDTDKLKADSITVPVSYSNKKNGVVSLKFHPGRNSTTIMLGSDELSYTIKNQDTTLIIYHYDEAKRETATDKYIKAFNKQQTDDLSYAMTYLINRGLLAGNYQGVDDAGKKLNIMLSEDGKIKGYPGLSSYYLQNYPDAPLNKFDVITFNKGTPKEQKLAFEMKKRTLTLYPTTANADSTLVMTDKPYMTLTKDRK</sequence>
<organism evidence="2 3">
    <name type="scientific">Mucilaginibacter pallidiroseus</name>
    <dbReference type="NCBI Taxonomy" id="2599295"/>
    <lineage>
        <taxon>Bacteria</taxon>
        <taxon>Pseudomonadati</taxon>
        <taxon>Bacteroidota</taxon>
        <taxon>Sphingobacteriia</taxon>
        <taxon>Sphingobacteriales</taxon>
        <taxon>Sphingobacteriaceae</taxon>
        <taxon>Mucilaginibacter</taxon>
    </lineage>
</organism>
<evidence type="ECO:0008006" key="4">
    <source>
        <dbReference type="Google" id="ProtNLM"/>
    </source>
</evidence>
<name>A0A563U548_9SPHI</name>